<dbReference type="Gene3D" id="3.40.1110.10">
    <property type="entry name" value="Calcium-transporting ATPase, cytoplasmic domain N"/>
    <property type="match status" value="1"/>
</dbReference>
<dbReference type="InterPro" id="IPR023214">
    <property type="entry name" value="HAD_sf"/>
</dbReference>
<feature type="transmembrane region" description="Helical" evidence="2">
    <location>
        <begin position="397"/>
        <end position="417"/>
    </location>
</feature>
<organism evidence="3 4">
    <name type="scientific">Dysosmobacter welbionis</name>
    <dbReference type="NCBI Taxonomy" id="2093857"/>
    <lineage>
        <taxon>Bacteria</taxon>
        <taxon>Bacillati</taxon>
        <taxon>Bacillota</taxon>
        <taxon>Clostridia</taxon>
        <taxon>Eubacteriales</taxon>
        <taxon>Oscillospiraceae</taxon>
        <taxon>Dysosmobacter</taxon>
    </lineage>
</organism>
<feature type="transmembrane region" description="Helical" evidence="2">
    <location>
        <begin position="688"/>
        <end position="709"/>
    </location>
</feature>
<keyword evidence="2" id="KW-0472">Membrane</keyword>
<dbReference type="EMBL" id="CP034413">
    <property type="protein sequence ID" value="QCI59373.1"/>
    <property type="molecule type" value="Genomic_DNA"/>
</dbReference>
<proteinExistence type="predicted"/>
<keyword evidence="2" id="KW-0812">Transmembrane</keyword>
<feature type="compositionally biased region" description="Basic and acidic residues" evidence="1">
    <location>
        <begin position="42"/>
        <end position="56"/>
    </location>
</feature>
<evidence type="ECO:0000256" key="2">
    <source>
        <dbReference type="SAM" id="Phobius"/>
    </source>
</evidence>
<feature type="region of interest" description="Disordered" evidence="1">
    <location>
        <begin position="42"/>
        <end position="113"/>
    </location>
</feature>
<feature type="compositionally biased region" description="Basic and acidic residues" evidence="1">
    <location>
        <begin position="1"/>
        <end position="10"/>
    </location>
</feature>
<dbReference type="GO" id="GO:0000166">
    <property type="term" value="F:nucleotide binding"/>
    <property type="evidence" value="ECO:0007669"/>
    <property type="project" value="InterPro"/>
</dbReference>
<dbReference type="RefSeq" id="WP_021749200.1">
    <property type="nucleotide sequence ID" value="NZ_CP034413.3"/>
</dbReference>
<dbReference type="GeneID" id="89520816"/>
<protein>
    <submittedName>
        <fullName evidence="3">Uncharacterized protein</fullName>
    </submittedName>
</protein>
<feature type="transmembrane region" description="Helical" evidence="2">
    <location>
        <begin position="367"/>
        <end position="385"/>
    </location>
</feature>
<dbReference type="AlphaFoldDB" id="A0A4D7APA6"/>
<dbReference type="Proteomes" id="UP000298642">
    <property type="component" value="Chromosome"/>
</dbReference>
<evidence type="ECO:0000256" key="1">
    <source>
        <dbReference type="SAM" id="MobiDB-lite"/>
    </source>
</evidence>
<keyword evidence="2" id="KW-1133">Transmembrane helix</keyword>
<gene>
    <name evidence="3" type="ORF">EIO64_09255</name>
</gene>
<feature type="region of interest" description="Disordered" evidence="1">
    <location>
        <begin position="1"/>
        <end position="25"/>
    </location>
</feature>
<feature type="transmembrane region" description="Helical" evidence="2">
    <location>
        <begin position="230"/>
        <end position="247"/>
    </location>
</feature>
<sequence length="715" mass="78061">MASKDEREFDSGLTGGTDVPALEEDFSLEEILAEYGAGREQRLMEAVEQEARRETEPAAPPAEGGAKKPPLQTEARPRPAPQVTEKTAPPQKPPAQPEDLLEELRQDLPPSPHPITLEDVVGSTVDAVMEEEAQEPLLRPRRGLFSRKRLMETEELYAPPEPEEAPEEIPEIDTIGPEPELAEAAADYRAEAKRRKHPILAAVLISLLPVIPMGIEAYGYEIRYWTGDAAVQSGVLLACLAAVAVLARQVFAKAFGSLLQKRCTSELLAVVSAVVMAADCVARLVLPERSAVPCYAPVGCLALVFAMWGGARESRGLWDTFRMAATDDEPPYLVTETEKGACKQAGSVPGFYTTALRENTAAVWQNALMPVVLMASIVFAGLSSLGQERGDDFLLNWSAILGAGTTFALPLCWGMPFSRLARHFHKAGCAVAGWCGAEKISRRRAMILTDGDLFPPGTIQLNGVKVFGEDLSRVSSYAASMARAADCGLQRLFDGLLRSEGGHYEKVDDFSFYEEGGYSATIRGESVLLGTASFMRKMEVRLPGGINLRTGIFLAMDRQLAAVFAVKYQPSENVDFALRMMRRSRITPILASRDPNITPALLKRKFHKGVKVEFPSLTDRVAFSEAELDRGMPRALLFREGLLPYAEAVVGSRRLCKAVRRATALSVLGSVAGTLLSFYMVFQGAYNLLTPLALLVFLLLWALPVLLLADWAGRY</sequence>
<dbReference type="Gene3D" id="3.40.50.1000">
    <property type="entry name" value="HAD superfamily/HAD-like"/>
    <property type="match status" value="1"/>
</dbReference>
<feature type="transmembrane region" description="Helical" evidence="2">
    <location>
        <begin position="199"/>
        <end position="218"/>
    </location>
</feature>
<name>A0A4D7APA6_9FIRM</name>
<evidence type="ECO:0000313" key="3">
    <source>
        <dbReference type="EMBL" id="QCI59373.1"/>
    </source>
</evidence>
<reference evidence="4" key="1">
    <citation type="submission" date="2018-12" db="EMBL/GenBank/DDBJ databases">
        <title>Dusodibacter welbiota gen. nov., sp. nov., isolated from human faeces and emended description of the Oscillibacter genus.</title>
        <authorList>
            <person name="Le Roy T."/>
            <person name="Van der Smissen P."/>
            <person name="Delzenne N."/>
            <person name="Muccioli G."/>
            <person name="Collet J.F."/>
            <person name="Cani P.D."/>
        </authorList>
    </citation>
    <scope>NUCLEOTIDE SEQUENCE [LARGE SCALE GENOMIC DNA]</scope>
    <source>
        <strain evidence="4">J115</strain>
    </source>
</reference>
<dbReference type="InterPro" id="IPR023299">
    <property type="entry name" value="ATPase_P-typ_cyto_dom_N"/>
</dbReference>
<keyword evidence="4" id="KW-1185">Reference proteome</keyword>
<dbReference type="KEGG" id="obj:EIO64_09255"/>
<feature type="compositionally biased region" description="Low complexity" evidence="1">
    <location>
        <begin position="61"/>
        <end position="70"/>
    </location>
</feature>
<feature type="transmembrane region" description="Helical" evidence="2">
    <location>
        <begin position="662"/>
        <end position="682"/>
    </location>
</feature>
<evidence type="ECO:0000313" key="4">
    <source>
        <dbReference type="Proteomes" id="UP000298642"/>
    </source>
</evidence>
<accession>A0A4D7APA6</accession>